<protein>
    <submittedName>
        <fullName evidence="1">Uncharacterized protein</fullName>
    </submittedName>
</protein>
<dbReference type="AlphaFoldDB" id="A0A1F5MIN3"/>
<accession>A0A1F5MIN3</accession>
<dbReference type="Proteomes" id="UP000178017">
    <property type="component" value="Unassembled WGS sequence"/>
</dbReference>
<evidence type="ECO:0000313" key="2">
    <source>
        <dbReference type="Proteomes" id="UP000178017"/>
    </source>
</evidence>
<reference evidence="1 2" key="1">
    <citation type="journal article" date="2016" name="Nat. Commun.">
        <title>Thousands of microbial genomes shed light on interconnected biogeochemical processes in an aquifer system.</title>
        <authorList>
            <person name="Anantharaman K."/>
            <person name="Brown C.T."/>
            <person name="Hug L.A."/>
            <person name="Sharon I."/>
            <person name="Castelle C.J."/>
            <person name="Probst A.J."/>
            <person name="Thomas B.C."/>
            <person name="Singh A."/>
            <person name="Wilkins M.J."/>
            <person name="Karaoz U."/>
            <person name="Brodie E.L."/>
            <person name="Williams K.H."/>
            <person name="Hubbard S.S."/>
            <person name="Banfield J.F."/>
        </authorList>
    </citation>
    <scope>NUCLEOTIDE SEQUENCE [LARGE SCALE GENOMIC DNA]</scope>
</reference>
<evidence type="ECO:0000313" key="1">
    <source>
        <dbReference type="EMBL" id="OGE65215.1"/>
    </source>
</evidence>
<organism evidence="1 2">
    <name type="scientific">Candidatus Daviesbacteria bacterium RIFCSPLOWO2_01_FULL_40_24</name>
    <dbReference type="NCBI Taxonomy" id="1797787"/>
    <lineage>
        <taxon>Bacteria</taxon>
        <taxon>Candidatus Daviesiibacteriota</taxon>
    </lineage>
</organism>
<sequence>MERMCTSKIRDVVVGFLNHFEVFPGRERISSNTTLHGVDFIHGQVTVFYDKDGKIVKEVPFEDQSSFGNSLFFR</sequence>
<proteinExistence type="predicted"/>
<gene>
    <name evidence="1" type="ORF">A3B49_00160</name>
</gene>
<dbReference type="EMBL" id="MFDO01000022">
    <property type="protein sequence ID" value="OGE65215.1"/>
    <property type="molecule type" value="Genomic_DNA"/>
</dbReference>
<comment type="caution">
    <text evidence="1">The sequence shown here is derived from an EMBL/GenBank/DDBJ whole genome shotgun (WGS) entry which is preliminary data.</text>
</comment>
<name>A0A1F5MIN3_9BACT</name>